<organism evidence="1 2">
    <name type="scientific">Paramuricea clavata</name>
    <name type="common">Red gorgonian</name>
    <name type="synonym">Violescent sea-whip</name>
    <dbReference type="NCBI Taxonomy" id="317549"/>
    <lineage>
        <taxon>Eukaryota</taxon>
        <taxon>Metazoa</taxon>
        <taxon>Cnidaria</taxon>
        <taxon>Anthozoa</taxon>
        <taxon>Octocorallia</taxon>
        <taxon>Malacalcyonacea</taxon>
        <taxon>Plexauridae</taxon>
        <taxon>Paramuricea</taxon>
    </lineage>
</organism>
<protein>
    <submittedName>
        <fullName evidence="1">Uncharacterized protein</fullName>
    </submittedName>
</protein>
<proteinExistence type="predicted"/>
<dbReference type="Proteomes" id="UP001152795">
    <property type="component" value="Unassembled WGS sequence"/>
</dbReference>
<sequence>MWSPSRSCLGPPLFVLYVSKPFSIVEKHLPDAHVFADDSQLCIFKPDSTCDQLASLKGFAASSISLTTKERSSFESSTKDSKELELGVHGRIGPRMDHCGTPCVIVRDSDLWDAKRTNWRRSERFEGRFGDSK</sequence>
<reference evidence="1" key="1">
    <citation type="submission" date="2020-04" db="EMBL/GenBank/DDBJ databases">
        <authorList>
            <person name="Alioto T."/>
            <person name="Alioto T."/>
            <person name="Gomez Garrido J."/>
        </authorList>
    </citation>
    <scope>NUCLEOTIDE SEQUENCE</scope>
    <source>
        <strain evidence="1">A484AB</strain>
    </source>
</reference>
<name>A0A7D9JQK3_PARCT</name>
<evidence type="ECO:0000313" key="1">
    <source>
        <dbReference type="EMBL" id="CAB4034429.1"/>
    </source>
</evidence>
<dbReference type="OrthoDB" id="419189at2759"/>
<keyword evidence="2" id="KW-1185">Reference proteome</keyword>
<dbReference type="EMBL" id="CACRXK020020107">
    <property type="protein sequence ID" value="CAB4034429.1"/>
    <property type="molecule type" value="Genomic_DNA"/>
</dbReference>
<comment type="caution">
    <text evidence="1">The sequence shown here is derived from an EMBL/GenBank/DDBJ whole genome shotgun (WGS) entry which is preliminary data.</text>
</comment>
<evidence type="ECO:0000313" key="2">
    <source>
        <dbReference type="Proteomes" id="UP001152795"/>
    </source>
</evidence>
<gene>
    <name evidence="1" type="ORF">PACLA_8A001507</name>
</gene>
<accession>A0A7D9JQK3</accession>
<dbReference type="AlphaFoldDB" id="A0A7D9JQK3"/>